<protein>
    <submittedName>
        <fullName evidence="1">Uncharacterized protein</fullName>
    </submittedName>
</protein>
<dbReference type="AlphaFoldDB" id="A0A8J2N6R1"/>
<keyword evidence="2" id="KW-1185">Reference proteome</keyword>
<evidence type="ECO:0000313" key="2">
    <source>
        <dbReference type="Proteomes" id="UP000676310"/>
    </source>
</evidence>
<gene>
    <name evidence="1" type="ORF">ALTATR162_LOCUS6212</name>
</gene>
<evidence type="ECO:0000313" key="1">
    <source>
        <dbReference type="EMBL" id="CAG5162404.1"/>
    </source>
</evidence>
<dbReference type="OrthoDB" id="3763466at2759"/>
<proteinExistence type="predicted"/>
<name>A0A8J2N6R1_9PLEO</name>
<sequence length="248" mass="28221">MIYDELTAYMMQKIATCASPTAYAYLLDRIIFKYESTPRFLKSRIVENCSAVEIAKAFYCKYSGFEVKHPLRIATLLQRGLFKLGSSIKPANYPLRALTVDGSLLSNSRHYIDVKLLPAHFATLSCTEQRLAPEFSLTIHLWTENSSRKSVEEIAAQGMALRRTLQALKPLFAKLIENEPKATQSVILEVERRQKLTLDMALAEKSPQRLAKTICNWCCELQDTHYREIENELTPHSLNANEYVAGNI</sequence>
<dbReference type="GeneID" id="67018077"/>
<comment type="caution">
    <text evidence="1">The sequence shown here is derived from an EMBL/GenBank/DDBJ whole genome shotgun (WGS) entry which is preliminary data.</text>
</comment>
<dbReference type="RefSeq" id="XP_043169768.1">
    <property type="nucleotide sequence ID" value="XM_043313833.1"/>
</dbReference>
<organism evidence="1 2">
    <name type="scientific">Alternaria atra</name>
    <dbReference type="NCBI Taxonomy" id="119953"/>
    <lineage>
        <taxon>Eukaryota</taxon>
        <taxon>Fungi</taxon>
        <taxon>Dikarya</taxon>
        <taxon>Ascomycota</taxon>
        <taxon>Pezizomycotina</taxon>
        <taxon>Dothideomycetes</taxon>
        <taxon>Pleosporomycetidae</taxon>
        <taxon>Pleosporales</taxon>
        <taxon>Pleosporineae</taxon>
        <taxon>Pleosporaceae</taxon>
        <taxon>Alternaria</taxon>
        <taxon>Alternaria sect. Ulocladioides</taxon>
    </lineage>
</organism>
<dbReference type="EMBL" id="CAJRGZ010000019">
    <property type="protein sequence ID" value="CAG5162404.1"/>
    <property type="molecule type" value="Genomic_DNA"/>
</dbReference>
<accession>A0A8J2N6R1</accession>
<reference evidence="1" key="1">
    <citation type="submission" date="2021-05" db="EMBL/GenBank/DDBJ databases">
        <authorList>
            <person name="Stam R."/>
        </authorList>
    </citation>
    <scope>NUCLEOTIDE SEQUENCE</scope>
    <source>
        <strain evidence="1">CS162</strain>
    </source>
</reference>
<dbReference type="Proteomes" id="UP000676310">
    <property type="component" value="Unassembled WGS sequence"/>
</dbReference>